<organism evidence="3 4">
    <name type="scientific">gamma proteobacterium HTCC2207</name>
    <dbReference type="NCBI Taxonomy" id="314287"/>
    <lineage>
        <taxon>Bacteria</taxon>
        <taxon>Pseudomonadati</taxon>
        <taxon>Pseudomonadota</taxon>
        <taxon>Gammaproteobacteria</taxon>
        <taxon>Cellvibrionales</taxon>
        <taxon>Porticoccaceae</taxon>
        <taxon>SAR92 clade</taxon>
    </lineage>
</organism>
<protein>
    <recommendedName>
        <fullName evidence="2">Flagellar hook-length control protein-like C-terminal domain-containing protein</fullName>
    </recommendedName>
</protein>
<feature type="compositionally biased region" description="Low complexity" evidence="1">
    <location>
        <begin position="216"/>
        <end position="228"/>
    </location>
</feature>
<dbReference type="CDD" id="cd17470">
    <property type="entry name" value="T3SS_Flik_C"/>
    <property type="match status" value="1"/>
</dbReference>
<dbReference type="eggNOG" id="COG0532">
    <property type="taxonomic scope" value="Bacteria"/>
</dbReference>
<accession>Q1YV68</accession>
<evidence type="ECO:0000313" key="3">
    <source>
        <dbReference type="EMBL" id="EAS47840.1"/>
    </source>
</evidence>
<feature type="region of interest" description="Disordered" evidence="1">
    <location>
        <begin position="208"/>
        <end position="228"/>
    </location>
</feature>
<sequence length="689" mass="71443">MLESKNILLDIGRAPTSASAAPAGSGQDAAEKNTEQFSALLGDAAASLKAAKSGNSMPLLETPQKQPGEIDPAAMLSSRTLKGGMSLIVGGSEPTDAGLIAFARAQGMDPASLGLLTSGTDQLASSAVLVQGALIDPAISESTKLHSLAENTEVLNVPVSAGQSQQSIPAGNKLAENTPQVGLPKGDTLPVTAKPEIHLAIPSDKFLTDQQRMQRAQSSQVVNPQPVNPQVANAQVGKLKIPTDQQRLQPAQSTQTAVSPSLPSGEQALKAAVRTQSTNPKVVNTQVSSPQANSPQANSPQANSPQANSPQANSPQANSPQANSPQANSPQANSPQANSPQANSPQANSPQANSPQANSPQANSPQANSPQANSPQANSPQANNLQPINTQAMAQNLAQQASMTAAEAPVSVTIGELNTLDIETKIPLASVKLSATSAAVEPQAQTVQLEAGKVTIEPKMAEAFLKQHRDRQNLPATKMEAINLGEMKLSIATAPQAITTGPLVSAAVTPVPLFAEGQVANSTAQVGLNAGLSSEAPAEDAMQDALRRQDSYMQLSRHLADVLGKRLTAQIQRGSWHVEMDLHPKSLGRIEVQLEMKNGELEARFIAANATTRDLLNEGMPRLREALQEHGTETASMDLGSANQGASDGKSTASEERSEGSSDRLSAEVASDGLAVGERTSTDGLDVHV</sequence>
<dbReference type="Pfam" id="PF02120">
    <property type="entry name" value="Flg_hook"/>
    <property type="match status" value="1"/>
</dbReference>
<proteinExistence type="predicted"/>
<feature type="region of interest" description="Disordered" evidence="1">
    <location>
        <begin position="245"/>
        <end position="384"/>
    </location>
</feature>
<evidence type="ECO:0000313" key="4">
    <source>
        <dbReference type="Proteomes" id="UP000005555"/>
    </source>
</evidence>
<dbReference type="eggNOG" id="COG3144">
    <property type="taxonomic scope" value="Bacteria"/>
</dbReference>
<dbReference type="PANTHER" id="PTHR21523">
    <property type="match status" value="1"/>
</dbReference>
<reference evidence="3 4" key="1">
    <citation type="submission" date="2006-03" db="EMBL/GenBank/DDBJ databases">
        <authorList>
            <person name="Giovannoni S.J."/>
            <person name="Cho J.-C."/>
            <person name="Ferriera S."/>
            <person name="Johnson J."/>
            <person name="Kravitz S."/>
            <person name="Halpern A."/>
            <person name="Remington K."/>
            <person name="Beeson K."/>
            <person name="Tran B."/>
            <person name="Rogers Y.-H."/>
            <person name="Friedman R."/>
            <person name="Venter J.C."/>
        </authorList>
    </citation>
    <scope>NUCLEOTIDE SEQUENCE [LARGE SCALE GENOMIC DNA]</scope>
    <source>
        <strain evidence="3 4">HTCC2207</strain>
    </source>
</reference>
<name>Q1YV68_9GAMM</name>
<gene>
    <name evidence="3" type="ORF">GB2207_08526</name>
</gene>
<dbReference type="HOGENOM" id="CLU_399421_0_0_6"/>
<feature type="region of interest" description="Disordered" evidence="1">
    <location>
        <begin position="630"/>
        <end position="689"/>
    </location>
</feature>
<dbReference type="Gene3D" id="3.30.750.140">
    <property type="match status" value="1"/>
</dbReference>
<dbReference type="AlphaFoldDB" id="Q1YV68"/>
<feature type="domain" description="Flagellar hook-length control protein-like C-terminal" evidence="2">
    <location>
        <begin position="565"/>
        <end position="645"/>
    </location>
</feature>
<dbReference type="OrthoDB" id="5740775at2"/>
<dbReference type="PANTHER" id="PTHR21523:SF14">
    <property type="entry name" value="EXPORTED REPETITIVE PROTEIN"/>
    <property type="match status" value="1"/>
</dbReference>
<evidence type="ECO:0000259" key="2">
    <source>
        <dbReference type="Pfam" id="PF02120"/>
    </source>
</evidence>
<feature type="compositionally biased region" description="Polar residues" evidence="1">
    <location>
        <begin position="245"/>
        <end position="264"/>
    </location>
</feature>
<feature type="compositionally biased region" description="Polar residues" evidence="1">
    <location>
        <begin position="274"/>
        <end position="384"/>
    </location>
</feature>
<dbReference type="STRING" id="314287.GB2207_08526"/>
<dbReference type="Proteomes" id="UP000005555">
    <property type="component" value="Unassembled WGS sequence"/>
</dbReference>
<dbReference type="InterPro" id="IPR021136">
    <property type="entry name" value="Flagellar_hook_control-like_C"/>
</dbReference>
<evidence type="ECO:0000256" key="1">
    <source>
        <dbReference type="SAM" id="MobiDB-lite"/>
    </source>
</evidence>
<comment type="caution">
    <text evidence="3">The sequence shown here is derived from an EMBL/GenBank/DDBJ whole genome shotgun (WGS) entry which is preliminary data.</text>
</comment>
<feature type="compositionally biased region" description="Polar residues" evidence="1">
    <location>
        <begin position="641"/>
        <end position="652"/>
    </location>
</feature>
<dbReference type="InterPro" id="IPR038610">
    <property type="entry name" value="FliK-like_C_sf"/>
</dbReference>
<feature type="compositionally biased region" description="Basic and acidic residues" evidence="1">
    <location>
        <begin position="653"/>
        <end position="666"/>
    </location>
</feature>
<dbReference type="EMBL" id="AAPI01000001">
    <property type="protein sequence ID" value="EAS47840.1"/>
    <property type="molecule type" value="Genomic_DNA"/>
</dbReference>
<keyword evidence="4" id="KW-1185">Reference proteome</keyword>